<dbReference type="AlphaFoldDB" id="A0A941HUE5"/>
<evidence type="ECO:0000313" key="3">
    <source>
        <dbReference type="Proteomes" id="UP000622580"/>
    </source>
</evidence>
<protein>
    <submittedName>
        <fullName evidence="2">Subclass B3 metallo-beta-lactamase</fullName>
    </submittedName>
</protein>
<sequence>MIDNTYSVGSAGLTALLIVTPKGAVLLDVGLPQNAALVEANIVKLGFKLSDVKILLTSHGHFDHSGGLAKLKADTGATMIAAEAERYALEKGVYPGSEKVTTMNFPGVKVDRAVKDGGVVELGGLKLTAHLTPGHTQGCTTWTWPVKDKDGSAHTALYFCSASVAANSLVPEQYPGIVADYRHTFATARSIPGDVFLAPHAEFFDAGAKQARLGRPGPNPFIDRAGYLKVIDAQQKGFEDALAKAKAKAAK</sequence>
<dbReference type="InterPro" id="IPR036866">
    <property type="entry name" value="RibonucZ/Hydroxyglut_hydro"/>
</dbReference>
<dbReference type="Proteomes" id="UP000622580">
    <property type="component" value="Unassembled WGS sequence"/>
</dbReference>
<dbReference type="Pfam" id="PF00753">
    <property type="entry name" value="Lactamase_B"/>
    <property type="match status" value="1"/>
</dbReference>
<dbReference type="InterPro" id="IPR050855">
    <property type="entry name" value="NDM-1-like"/>
</dbReference>
<accession>A0A941HUE5</accession>
<dbReference type="NCBIfam" id="NF033105">
    <property type="entry name" value="bla_subclass_B3"/>
    <property type="match status" value="1"/>
</dbReference>
<reference evidence="2" key="1">
    <citation type="submission" date="2021-04" db="EMBL/GenBank/DDBJ databases">
        <title>Draft genome assembly of strain Phenylobacterium sp. 20VBR1 using MiniION and Illumina platforms.</title>
        <authorList>
            <person name="Thomas F.A."/>
            <person name="Krishnan K.P."/>
            <person name="Sinha R.K."/>
        </authorList>
    </citation>
    <scope>NUCLEOTIDE SEQUENCE</scope>
    <source>
        <strain evidence="2">20VBR1</strain>
    </source>
</reference>
<dbReference type="EMBL" id="JAGSGD010000001">
    <property type="protein sequence ID" value="MBR7618574.1"/>
    <property type="molecule type" value="Genomic_DNA"/>
</dbReference>
<evidence type="ECO:0000313" key="2">
    <source>
        <dbReference type="EMBL" id="MBR7618574.1"/>
    </source>
</evidence>
<dbReference type="NCBIfam" id="NF012229">
    <property type="entry name" value="bla_class_B_core"/>
    <property type="match status" value="1"/>
</dbReference>
<dbReference type="PANTHER" id="PTHR42951">
    <property type="entry name" value="METALLO-BETA-LACTAMASE DOMAIN-CONTAINING"/>
    <property type="match status" value="1"/>
</dbReference>
<dbReference type="SMART" id="SM00849">
    <property type="entry name" value="Lactamase_B"/>
    <property type="match status" value="1"/>
</dbReference>
<name>A0A941HUE5_9CAUL</name>
<dbReference type="InterPro" id="IPR001279">
    <property type="entry name" value="Metallo-B-lactamas"/>
</dbReference>
<gene>
    <name evidence="2" type="primary">bla</name>
    <name evidence="2" type="ORF">JKL49_04170</name>
</gene>
<feature type="domain" description="Metallo-beta-lactamase" evidence="1">
    <location>
        <begin position="12"/>
        <end position="200"/>
    </location>
</feature>
<organism evidence="2 3">
    <name type="scientific">Phenylobacterium glaciei</name>
    <dbReference type="NCBI Taxonomy" id="2803784"/>
    <lineage>
        <taxon>Bacteria</taxon>
        <taxon>Pseudomonadati</taxon>
        <taxon>Pseudomonadota</taxon>
        <taxon>Alphaproteobacteria</taxon>
        <taxon>Caulobacterales</taxon>
        <taxon>Caulobacteraceae</taxon>
        <taxon>Phenylobacterium</taxon>
    </lineage>
</organism>
<dbReference type="PANTHER" id="PTHR42951:SF17">
    <property type="entry name" value="METALLO-BETA-LACTAMASE DOMAIN-CONTAINING PROTEIN"/>
    <property type="match status" value="1"/>
</dbReference>
<comment type="caution">
    <text evidence="2">The sequence shown here is derived from an EMBL/GenBank/DDBJ whole genome shotgun (WGS) entry which is preliminary data.</text>
</comment>
<dbReference type="Gene3D" id="3.60.15.10">
    <property type="entry name" value="Ribonuclease Z/Hydroxyacylglutathione hydrolase-like"/>
    <property type="match status" value="1"/>
</dbReference>
<dbReference type="SUPFAM" id="SSF56281">
    <property type="entry name" value="Metallo-hydrolase/oxidoreductase"/>
    <property type="match status" value="1"/>
</dbReference>
<proteinExistence type="predicted"/>
<keyword evidence="3" id="KW-1185">Reference proteome</keyword>
<evidence type="ECO:0000259" key="1">
    <source>
        <dbReference type="SMART" id="SM00849"/>
    </source>
</evidence>